<evidence type="ECO:0000313" key="1">
    <source>
        <dbReference type="EMBL" id="VDO04138.1"/>
    </source>
</evidence>
<reference evidence="3" key="1">
    <citation type="submission" date="2017-02" db="UniProtKB">
        <authorList>
            <consortium name="WormBaseParasite"/>
        </authorList>
    </citation>
    <scope>IDENTIFICATION</scope>
</reference>
<organism evidence="3">
    <name type="scientific">Haemonchus placei</name>
    <name type="common">Barber's pole worm</name>
    <dbReference type="NCBI Taxonomy" id="6290"/>
    <lineage>
        <taxon>Eukaryota</taxon>
        <taxon>Metazoa</taxon>
        <taxon>Ecdysozoa</taxon>
        <taxon>Nematoda</taxon>
        <taxon>Chromadorea</taxon>
        <taxon>Rhabditida</taxon>
        <taxon>Rhabditina</taxon>
        <taxon>Rhabditomorpha</taxon>
        <taxon>Strongyloidea</taxon>
        <taxon>Trichostrongylidae</taxon>
        <taxon>Haemonchus</taxon>
    </lineage>
</organism>
<dbReference type="Proteomes" id="UP000268014">
    <property type="component" value="Unassembled WGS sequence"/>
</dbReference>
<protein>
    <submittedName>
        <fullName evidence="3">PLAT domain-containing protein</fullName>
    </submittedName>
</protein>
<reference evidence="1 2" key="2">
    <citation type="submission" date="2018-11" db="EMBL/GenBank/DDBJ databases">
        <authorList>
            <consortium name="Pathogen Informatics"/>
        </authorList>
    </citation>
    <scope>NUCLEOTIDE SEQUENCE [LARGE SCALE GENOMIC DNA]</scope>
    <source>
        <strain evidence="1 2">MHpl1</strain>
    </source>
</reference>
<proteinExistence type="predicted"/>
<evidence type="ECO:0000313" key="3">
    <source>
        <dbReference type="WBParaSite" id="HPLM_0000002401-mRNA-1"/>
    </source>
</evidence>
<dbReference type="EMBL" id="UZAF01000011">
    <property type="protein sequence ID" value="VDO04138.1"/>
    <property type="molecule type" value="Genomic_DNA"/>
</dbReference>
<dbReference type="AlphaFoldDB" id="A0A0N4VRX2"/>
<dbReference type="WBParaSite" id="HPLM_0000002401-mRNA-1">
    <property type="protein sequence ID" value="HPLM_0000002401-mRNA-1"/>
    <property type="gene ID" value="HPLM_0000002401"/>
</dbReference>
<evidence type="ECO:0000313" key="2">
    <source>
        <dbReference type="Proteomes" id="UP000268014"/>
    </source>
</evidence>
<sequence length="78" mass="8328">MASTVRTVEGASRLRIELLAATDGVVESDVDFELGRLVWVDGSDPRGVAAFAFYAASSRLVPCVCPRVRAGSYSKKGH</sequence>
<name>A0A0N4VRX2_HAEPC</name>
<gene>
    <name evidence="1" type="ORF">HPLM_LOCUS25</name>
</gene>
<accession>A0A0N4VRX2</accession>
<keyword evidence="2" id="KW-1185">Reference proteome</keyword>